<feature type="compositionally biased region" description="Polar residues" evidence="1">
    <location>
        <begin position="62"/>
        <end position="80"/>
    </location>
</feature>
<reference evidence="2 3" key="1">
    <citation type="submission" date="2021-02" db="EMBL/GenBank/DDBJ databases">
        <title>Genome assembly of Pseudopithomyces chartarum.</title>
        <authorList>
            <person name="Jauregui R."/>
            <person name="Singh J."/>
            <person name="Voisey C."/>
        </authorList>
    </citation>
    <scope>NUCLEOTIDE SEQUENCE [LARGE SCALE GENOMIC DNA]</scope>
    <source>
        <strain evidence="2 3">AGR01</strain>
    </source>
</reference>
<keyword evidence="3" id="KW-1185">Reference proteome</keyword>
<sequence>MAPSNPALDFFAIEAWATASIPSFPPLQTKLNEIMTPSSLPPATTPKATATAPAPCPTSRTGSPPTNRTATPSASKPTCV</sequence>
<gene>
    <name evidence="2" type="ORF">GRF29_19g115460</name>
</gene>
<organism evidence="2 3">
    <name type="scientific">Pseudopithomyces chartarum</name>
    <dbReference type="NCBI Taxonomy" id="1892770"/>
    <lineage>
        <taxon>Eukaryota</taxon>
        <taxon>Fungi</taxon>
        <taxon>Dikarya</taxon>
        <taxon>Ascomycota</taxon>
        <taxon>Pezizomycotina</taxon>
        <taxon>Dothideomycetes</taxon>
        <taxon>Pleosporomycetidae</taxon>
        <taxon>Pleosporales</taxon>
        <taxon>Massarineae</taxon>
        <taxon>Didymosphaeriaceae</taxon>
        <taxon>Pseudopithomyces</taxon>
    </lineage>
</organism>
<dbReference type="AlphaFoldDB" id="A0AAN6M133"/>
<comment type="caution">
    <text evidence="2">The sequence shown here is derived from an EMBL/GenBank/DDBJ whole genome shotgun (WGS) entry which is preliminary data.</text>
</comment>
<evidence type="ECO:0000256" key="1">
    <source>
        <dbReference type="SAM" id="MobiDB-lite"/>
    </source>
</evidence>
<dbReference type="Proteomes" id="UP001280581">
    <property type="component" value="Unassembled WGS sequence"/>
</dbReference>
<dbReference type="EMBL" id="WVTA01000003">
    <property type="protein sequence ID" value="KAK3214435.1"/>
    <property type="molecule type" value="Genomic_DNA"/>
</dbReference>
<accession>A0AAN6M133</accession>
<protein>
    <submittedName>
        <fullName evidence="2">Uncharacterized protein</fullName>
    </submittedName>
</protein>
<feature type="region of interest" description="Disordered" evidence="1">
    <location>
        <begin position="34"/>
        <end position="80"/>
    </location>
</feature>
<evidence type="ECO:0000313" key="2">
    <source>
        <dbReference type="EMBL" id="KAK3214435.1"/>
    </source>
</evidence>
<feature type="compositionally biased region" description="Low complexity" evidence="1">
    <location>
        <begin position="45"/>
        <end position="61"/>
    </location>
</feature>
<proteinExistence type="predicted"/>
<name>A0AAN6M133_9PLEO</name>
<evidence type="ECO:0000313" key="3">
    <source>
        <dbReference type="Proteomes" id="UP001280581"/>
    </source>
</evidence>